<dbReference type="RefSeq" id="WP_092619319.1">
    <property type="nucleotide sequence ID" value="NZ_FMYK01000004.1"/>
</dbReference>
<dbReference type="EMBL" id="FMYK01000004">
    <property type="protein sequence ID" value="SDC34865.1"/>
    <property type="molecule type" value="Genomic_DNA"/>
</dbReference>
<dbReference type="SUPFAM" id="SSF103032">
    <property type="entry name" value="Hypothetical protein YwqG"/>
    <property type="match status" value="1"/>
</dbReference>
<dbReference type="OrthoDB" id="4929513at2"/>
<organism evidence="1 2">
    <name type="scientific">Acinetobacter marinus</name>
    <dbReference type="NCBI Taxonomy" id="281375"/>
    <lineage>
        <taxon>Bacteria</taxon>
        <taxon>Pseudomonadati</taxon>
        <taxon>Pseudomonadota</taxon>
        <taxon>Gammaproteobacteria</taxon>
        <taxon>Moraxellales</taxon>
        <taxon>Moraxellaceae</taxon>
        <taxon>Acinetobacter</taxon>
    </lineage>
</organism>
<protein>
    <submittedName>
        <fullName evidence="1">Uncharacterized protein YwqG</fullName>
    </submittedName>
</protein>
<keyword evidence="2" id="KW-1185">Reference proteome</keyword>
<name>A0A1G6KWN0_9GAMM</name>
<gene>
    <name evidence="1" type="ORF">SAMN05421749_104197</name>
</gene>
<proteinExistence type="predicted"/>
<dbReference type="AlphaFoldDB" id="A0A1G6KWN0"/>
<dbReference type="Proteomes" id="UP000242317">
    <property type="component" value="Unassembled WGS sequence"/>
</dbReference>
<dbReference type="Pfam" id="PF09234">
    <property type="entry name" value="DUF1963"/>
    <property type="match status" value="1"/>
</dbReference>
<evidence type="ECO:0000313" key="2">
    <source>
        <dbReference type="Proteomes" id="UP000242317"/>
    </source>
</evidence>
<reference evidence="2" key="1">
    <citation type="submission" date="2016-09" db="EMBL/GenBank/DDBJ databases">
        <authorList>
            <person name="Varghese N."/>
            <person name="Submissions S."/>
        </authorList>
    </citation>
    <scope>NUCLEOTIDE SEQUENCE [LARGE SCALE GENOMIC DNA]</scope>
    <source>
        <strain evidence="2">ANC 3699</strain>
    </source>
</reference>
<dbReference type="InterPro" id="IPR035948">
    <property type="entry name" value="YwqG-like_sf"/>
</dbReference>
<sequence>MEQTLTQLPEIWQPFLDKIAPTKKDIVLMALTQCDDLALWQSKVGGDPYMPLDVKFPEDQNGQPLALLAQINFAEMPAHADFPTQGILQFFIGSDDLYGLDFDDQQRQDGFRVLYYEQVINDPAQLQQDFSAINAKRHADASLPFSGQYAIQFELNHQFISISDFSFASKIFAVDQLYDFEAQYGGDDLWQDMIEPYSEVVSANGHQLGGYPFFTQEDPRSDTPKWQNYQLLLQIDTDDAENDIMWGDSGVGNFFIDPVDLKNKDFSKVMYNWDCY</sequence>
<accession>A0A1G6KWN0</accession>
<dbReference type="PANTHER" id="PTHR36436:SF6">
    <property type="entry name" value="SLL5081 PROTEIN"/>
    <property type="match status" value="1"/>
</dbReference>
<dbReference type="Gene3D" id="2.30.320.10">
    <property type="entry name" value="YwqG-like"/>
    <property type="match status" value="1"/>
</dbReference>
<evidence type="ECO:0000313" key="1">
    <source>
        <dbReference type="EMBL" id="SDC34865.1"/>
    </source>
</evidence>
<dbReference type="PANTHER" id="PTHR36436">
    <property type="entry name" value="SLL5081 PROTEIN"/>
    <property type="match status" value="1"/>
</dbReference>
<dbReference type="InterPro" id="IPR015315">
    <property type="entry name" value="DUF1963"/>
</dbReference>